<dbReference type="Pfam" id="PF00074">
    <property type="entry name" value="RnaseA"/>
    <property type="match status" value="1"/>
</dbReference>
<dbReference type="GO" id="GO:0003676">
    <property type="term" value="F:nucleic acid binding"/>
    <property type="evidence" value="ECO:0007669"/>
    <property type="project" value="InterPro"/>
</dbReference>
<keyword evidence="8" id="KW-0732">Signal</keyword>
<dbReference type="PRINTS" id="PR00794">
    <property type="entry name" value="RIBONUCLEASE"/>
</dbReference>
<evidence type="ECO:0000256" key="8">
    <source>
        <dbReference type="RuleBase" id="RU000651"/>
    </source>
</evidence>
<dbReference type="InParanoid" id="A0A7N5JXK9"/>
<dbReference type="InterPro" id="IPR023411">
    <property type="entry name" value="RNaseA_AS"/>
</dbReference>
<dbReference type="Proteomes" id="UP000008912">
    <property type="component" value="Unassembled WGS sequence"/>
</dbReference>
<reference evidence="10 11" key="1">
    <citation type="journal article" date="2010" name="Nature">
        <title>The sequence and de novo assembly of the giant panda genome.</title>
        <authorList>
            <person name="Li R."/>
            <person name="Fan W."/>
            <person name="Tian G."/>
            <person name="Zhu H."/>
            <person name="He L."/>
            <person name="Cai J."/>
            <person name="Huang Q."/>
            <person name="Cai Q."/>
            <person name="Li B."/>
            <person name="Bai Y."/>
            <person name="Zhang Z."/>
            <person name="Zhang Y."/>
            <person name="Wang W."/>
            <person name="Li J."/>
            <person name="Wei F."/>
            <person name="Li H."/>
            <person name="Jian M."/>
            <person name="Li J."/>
            <person name="Zhang Z."/>
            <person name="Nielsen R."/>
            <person name="Li D."/>
            <person name="Gu W."/>
            <person name="Yang Z."/>
            <person name="Xuan Z."/>
            <person name="Ryder O.A."/>
            <person name="Leung F.C."/>
            <person name="Zhou Y."/>
            <person name="Cao J."/>
            <person name="Sun X."/>
            <person name="Fu Y."/>
            <person name="Fang X."/>
            <person name="Guo X."/>
            <person name="Wang B."/>
            <person name="Hou R."/>
            <person name="Shen F."/>
            <person name="Mu B."/>
            <person name="Ni P."/>
            <person name="Lin R."/>
            <person name="Qian W."/>
            <person name="Wang G."/>
            <person name="Yu C."/>
            <person name="Nie W."/>
            <person name="Wang J."/>
            <person name="Wu Z."/>
            <person name="Liang H."/>
            <person name="Min J."/>
            <person name="Wu Q."/>
            <person name="Cheng S."/>
            <person name="Ruan J."/>
            <person name="Wang M."/>
            <person name="Shi Z."/>
            <person name="Wen M."/>
            <person name="Liu B."/>
            <person name="Ren X."/>
            <person name="Zheng H."/>
            <person name="Dong D."/>
            <person name="Cook K."/>
            <person name="Shan G."/>
            <person name="Zhang H."/>
            <person name="Kosiol C."/>
            <person name="Xie X."/>
            <person name="Lu Z."/>
            <person name="Zheng H."/>
            <person name="Li Y."/>
            <person name="Steiner C.C."/>
            <person name="Lam T.T."/>
            <person name="Lin S."/>
            <person name="Zhang Q."/>
            <person name="Li G."/>
            <person name="Tian J."/>
            <person name="Gong T."/>
            <person name="Liu H."/>
            <person name="Zhang D."/>
            <person name="Fang L."/>
            <person name="Ye C."/>
            <person name="Zhang J."/>
            <person name="Hu W."/>
            <person name="Xu A."/>
            <person name="Ren Y."/>
            <person name="Zhang G."/>
            <person name="Bruford M.W."/>
            <person name="Li Q."/>
            <person name="Ma L."/>
            <person name="Guo Y."/>
            <person name="An N."/>
            <person name="Hu Y."/>
            <person name="Zheng Y."/>
            <person name="Shi Y."/>
            <person name="Li Z."/>
            <person name="Liu Q."/>
            <person name="Chen Y."/>
            <person name="Zhao J."/>
            <person name="Qu N."/>
            <person name="Zhao S."/>
            <person name="Tian F."/>
            <person name="Wang X."/>
            <person name="Wang H."/>
            <person name="Xu L."/>
            <person name="Liu X."/>
            <person name="Vinar T."/>
            <person name="Wang Y."/>
            <person name="Lam T.W."/>
            <person name="Yiu S.M."/>
            <person name="Liu S."/>
            <person name="Zhang H."/>
            <person name="Li D."/>
            <person name="Huang Y."/>
            <person name="Wang X."/>
            <person name="Yang G."/>
            <person name="Jiang Z."/>
            <person name="Wang J."/>
            <person name="Qin N."/>
            <person name="Li L."/>
            <person name="Li J."/>
            <person name="Bolund L."/>
            <person name="Kristiansen K."/>
            <person name="Wong G.K."/>
            <person name="Olson M."/>
            <person name="Zhang X."/>
            <person name="Li S."/>
            <person name="Yang H."/>
            <person name="Wang J."/>
            <person name="Wang J."/>
        </authorList>
    </citation>
    <scope>NUCLEOTIDE SEQUENCE [LARGE SCALE GENOMIC DNA]</scope>
</reference>
<keyword evidence="7" id="KW-1015">Disulfide bond</keyword>
<dbReference type="CDD" id="cd06265">
    <property type="entry name" value="RNase_A_canonical"/>
    <property type="match status" value="1"/>
</dbReference>
<proteinExistence type="inferred from homology"/>
<dbReference type="SUPFAM" id="SSF54076">
    <property type="entry name" value="RNase A-like"/>
    <property type="match status" value="1"/>
</dbReference>
<evidence type="ECO:0000313" key="10">
    <source>
        <dbReference type="Ensembl" id="ENSAMEP00000031988.1"/>
    </source>
</evidence>
<dbReference type="PROSITE" id="PS00127">
    <property type="entry name" value="RNASE_PANCREATIC"/>
    <property type="match status" value="1"/>
</dbReference>
<accession>A0A7N5JXK9</accession>
<evidence type="ECO:0000256" key="3">
    <source>
        <dbReference type="ARBA" id="ARBA00022525"/>
    </source>
</evidence>
<dbReference type="GO" id="GO:0004540">
    <property type="term" value="F:RNA nuclease activity"/>
    <property type="evidence" value="ECO:0007669"/>
    <property type="project" value="TreeGrafter"/>
</dbReference>
<evidence type="ECO:0000256" key="7">
    <source>
        <dbReference type="ARBA" id="ARBA00023157"/>
    </source>
</evidence>
<dbReference type="AlphaFoldDB" id="A0A7N5JXK9"/>
<comment type="similarity">
    <text evidence="2 8">Belongs to the pancreatic ribonuclease family.</text>
</comment>
<feature type="signal peptide" evidence="8">
    <location>
        <begin position="1"/>
        <end position="24"/>
    </location>
</feature>
<dbReference type="PANTHER" id="PTHR11437">
    <property type="entry name" value="RIBONUCLEASE"/>
    <property type="match status" value="1"/>
</dbReference>
<organism evidence="10 11">
    <name type="scientific">Ailuropoda melanoleuca</name>
    <name type="common">Giant panda</name>
    <dbReference type="NCBI Taxonomy" id="9646"/>
    <lineage>
        <taxon>Eukaryota</taxon>
        <taxon>Metazoa</taxon>
        <taxon>Chordata</taxon>
        <taxon>Craniata</taxon>
        <taxon>Vertebrata</taxon>
        <taxon>Euteleostomi</taxon>
        <taxon>Mammalia</taxon>
        <taxon>Eutheria</taxon>
        <taxon>Laurasiatheria</taxon>
        <taxon>Carnivora</taxon>
        <taxon>Caniformia</taxon>
        <taxon>Ursidae</taxon>
        <taxon>Ailuropoda</taxon>
    </lineage>
</organism>
<sequence length="147" mass="16560">MSQMLACLVLLLFVALLGPLPTLAQRETRHEKFHRQHVAFPKTHSELDARRYCNLMMQRRGMTTIKCKPSNTFIHGHPTEVDAICSSGGTHFSENYYDSNGFFELTACRVTGEGSGPPNCNYRGRLSNQRIRVACINGVPVHFKAHL</sequence>
<dbReference type="SMART" id="SM00092">
    <property type="entry name" value="RNAse_Pc"/>
    <property type="match status" value="1"/>
</dbReference>
<dbReference type="GO" id="GO:0016787">
    <property type="term" value="F:hydrolase activity"/>
    <property type="evidence" value="ECO:0007669"/>
    <property type="project" value="UniProtKB-KW"/>
</dbReference>
<dbReference type="GO" id="GO:0005576">
    <property type="term" value="C:extracellular region"/>
    <property type="evidence" value="ECO:0007669"/>
    <property type="project" value="UniProtKB-SubCell"/>
</dbReference>
<comment type="subcellular location">
    <subcellularLocation>
        <location evidence="1">Secreted</location>
    </subcellularLocation>
</comment>
<dbReference type="PANTHER" id="PTHR11437:SF10">
    <property type="entry name" value="ANGIOGENIN-RELATED"/>
    <property type="match status" value="1"/>
</dbReference>
<protein>
    <recommendedName>
        <fullName evidence="9">Ribonuclease A-domain domain-containing protein</fullName>
    </recommendedName>
</protein>
<dbReference type="GO" id="GO:0050830">
    <property type="term" value="P:defense response to Gram-positive bacterium"/>
    <property type="evidence" value="ECO:0007669"/>
    <property type="project" value="TreeGrafter"/>
</dbReference>
<keyword evidence="5 8" id="KW-0255">Endonuclease</keyword>
<evidence type="ECO:0000256" key="1">
    <source>
        <dbReference type="ARBA" id="ARBA00004613"/>
    </source>
</evidence>
<dbReference type="GO" id="GO:0004519">
    <property type="term" value="F:endonuclease activity"/>
    <property type="evidence" value="ECO:0007669"/>
    <property type="project" value="UniProtKB-KW"/>
</dbReference>
<feature type="domain" description="Ribonuclease A-domain" evidence="9">
    <location>
        <begin position="26"/>
        <end position="147"/>
    </location>
</feature>
<reference evidence="10" key="3">
    <citation type="submission" date="2025-09" db="UniProtKB">
        <authorList>
            <consortium name="Ensembl"/>
        </authorList>
    </citation>
    <scope>IDENTIFICATION</scope>
</reference>
<dbReference type="InterPro" id="IPR001427">
    <property type="entry name" value="RNaseA"/>
</dbReference>
<keyword evidence="4 8" id="KW-0540">Nuclease</keyword>
<keyword evidence="11" id="KW-1185">Reference proteome</keyword>
<evidence type="ECO:0000256" key="6">
    <source>
        <dbReference type="ARBA" id="ARBA00022801"/>
    </source>
</evidence>
<evidence type="ECO:0000256" key="2">
    <source>
        <dbReference type="ARBA" id="ARBA00005600"/>
    </source>
</evidence>
<dbReference type="InterPro" id="IPR023412">
    <property type="entry name" value="RNaseA_domain"/>
</dbReference>
<evidence type="ECO:0000313" key="11">
    <source>
        <dbReference type="Proteomes" id="UP000008912"/>
    </source>
</evidence>
<name>A0A7N5JXK9_AILME</name>
<dbReference type="InterPro" id="IPR036816">
    <property type="entry name" value="RNaseA-like_dom_sf"/>
</dbReference>
<dbReference type="GeneTree" id="ENSGT00940000166697"/>
<keyword evidence="6 8" id="KW-0378">Hydrolase</keyword>
<evidence type="ECO:0000256" key="5">
    <source>
        <dbReference type="ARBA" id="ARBA00022759"/>
    </source>
</evidence>
<evidence type="ECO:0000256" key="4">
    <source>
        <dbReference type="ARBA" id="ARBA00022722"/>
    </source>
</evidence>
<keyword evidence="3" id="KW-0964">Secreted</keyword>
<dbReference type="Ensembl" id="ENSAMET00000049190.1">
    <property type="protein sequence ID" value="ENSAMEP00000031988.1"/>
    <property type="gene ID" value="ENSAMEG00000028643.1"/>
</dbReference>
<dbReference type="Gene3D" id="3.10.130.10">
    <property type="entry name" value="Ribonuclease A-like domain"/>
    <property type="match status" value="1"/>
</dbReference>
<reference evidence="10" key="2">
    <citation type="submission" date="2025-08" db="UniProtKB">
        <authorList>
            <consortium name="Ensembl"/>
        </authorList>
    </citation>
    <scope>IDENTIFICATION</scope>
</reference>
<feature type="chain" id="PRO_5031611379" description="Ribonuclease A-domain domain-containing protein" evidence="8">
    <location>
        <begin position="25"/>
        <end position="147"/>
    </location>
</feature>
<evidence type="ECO:0000259" key="9">
    <source>
        <dbReference type="SMART" id="SM00092"/>
    </source>
</evidence>